<feature type="domain" description="RGS" evidence="2">
    <location>
        <begin position="533"/>
        <end position="653"/>
    </location>
</feature>
<dbReference type="SMART" id="SM00100">
    <property type="entry name" value="cNMP"/>
    <property type="match status" value="2"/>
</dbReference>
<evidence type="ECO:0008006" key="5">
    <source>
        <dbReference type="Google" id="ProtNLM"/>
    </source>
</evidence>
<dbReference type="Proteomes" id="UP001209570">
    <property type="component" value="Unassembled WGS sequence"/>
</dbReference>
<dbReference type="SUPFAM" id="SSF51206">
    <property type="entry name" value="cAMP-binding domain-like"/>
    <property type="match status" value="3"/>
</dbReference>
<name>A0AAD5M3B7_PYTIN</name>
<proteinExistence type="predicted"/>
<evidence type="ECO:0000313" key="4">
    <source>
        <dbReference type="Proteomes" id="UP001209570"/>
    </source>
</evidence>
<keyword evidence="4" id="KW-1185">Reference proteome</keyword>
<gene>
    <name evidence="3" type="ORF">P43SY_005463</name>
</gene>
<dbReference type="AlphaFoldDB" id="A0AAD5M3B7"/>
<dbReference type="Gene3D" id="1.10.167.10">
    <property type="entry name" value="Regulator of G-protein Signalling 4, domain 2"/>
    <property type="match status" value="1"/>
</dbReference>
<dbReference type="InterPro" id="IPR014710">
    <property type="entry name" value="RmlC-like_jellyroll"/>
</dbReference>
<reference evidence="3" key="1">
    <citation type="submission" date="2021-12" db="EMBL/GenBank/DDBJ databases">
        <title>Prjna785345.</title>
        <authorList>
            <person name="Rujirawat T."/>
            <person name="Krajaejun T."/>
        </authorList>
    </citation>
    <scope>NUCLEOTIDE SEQUENCE</scope>
    <source>
        <strain evidence="3">Pi057C3</strain>
    </source>
</reference>
<feature type="domain" description="Cyclic nucleotide-binding" evidence="1">
    <location>
        <begin position="448"/>
        <end position="513"/>
    </location>
</feature>
<dbReference type="PROSITE" id="PS50042">
    <property type="entry name" value="CNMP_BINDING_3"/>
    <property type="match status" value="2"/>
</dbReference>
<dbReference type="InterPro" id="IPR000595">
    <property type="entry name" value="cNMP-bd_dom"/>
</dbReference>
<dbReference type="EMBL" id="JAKCXM010000147">
    <property type="protein sequence ID" value="KAJ0400742.1"/>
    <property type="molecule type" value="Genomic_DNA"/>
</dbReference>
<dbReference type="InterPro" id="IPR016137">
    <property type="entry name" value="RGS"/>
</dbReference>
<dbReference type="CDD" id="cd07440">
    <property type="entry name" value="RGS"/>
    <property type="match status" value="1"/>
</dbReference>
<dbReference type="Pfam" id="PF00027">
    <property type="entry name" value="cNMP_binding"/>
    <property type="match status" value="1"/>
</dbReference>
<dbReference type="CDD" id="cd00038">
    <property type="entry name" value="CAP_ED"/>
    <property type="match status" value="2"/>
</dbReference>
<dbReference type="PROSITE" id="PS50132">
    <property type="entry name" value="RGS"/>
    <property type="match status" value="1"/>
</dbReference>
<dbReference type="Gene3D" id="2.60.120.10">
    <property type="entry name" value="Jelly Rolls"/>
    <property type="match status" value="3"/>
</dbReference>
<dbReference type="InterPro" id="IPR036305">
    <property type="entry name" value="RGS_sf"/>
</dbReference>
<dbReference type="PANTHER" id="PTHR23011:SF28">
    <property type="entry name" value="CYCLIC NUCLEOTIDE-BINDING DOMAIN CONTAINING PROTEIN"/>
    <property type="match status" value="1"/>
</dbReference>
<evidence type="ECO:0000259" key="1">
    <source>
        <dbReference type="PROSITE" id="PS50042"/>
    </source>
</evidence>
<organism evidence="3 4">
    <name type="scientific">Pythium insidiosum</name>
    <name type="common">Pythiosis disease agent</name>
    <dbReference type="NCBI Taxonomy" id="114742"/>
    <lineage>
        <taxon>Eukaryota</taxon>
        <taxon>Sar</taxon>
        <taxon>Stramenopiles</taxon>
        <taxon>Oomycota</taxon>
        <taxon>Peronosporomycetes</taxon>
        <taxon>Pythiales</taxon>
        <taxon>Pythiaceae</taxon>
        <taxon>Pythium</taxon>
    </lineage>
</organism>
<sequence>MGAAASCVSGGAMGEAARAQIVEVLRKTPFMQLMDDKILQDIAECFQLVRYPRGATVKNEPWLFFIVAEGSVDISSLLPTATRKQQLQEVLCQRKVGDHISFAAREQVLGRLLEDQVRLKGAGTSAKAKTAKKNLIAMLDLNRITADPFTGCTLLKLQRDRFFKLRSRTESRKSEQYKHTARYSGESQQRRAANMTRPEKLHLINSIIESEVVNFLYDIPFLDGVEESRLVTLSNLCSYQFIRRGDVLCEEGEIGDRFFICINGSLQASVTTFLNHNPSAFARTRTVKDQQAHRPHAHNKDKRIQALKRMGTGAYFGEISLMFKIPRICSITALEDSLLVFIERVAFCNFLKIVPEASLVLLEHVRMHFLDTLIKQGCTFLHAIPPMKLQELSFMSELLEFQNGATIVEVGETAAPPAFFIVLRGEVEIEYFPITKRRRAAGNAATAVIAINDVDGDADGDSPAPQQEIVRVRAGGYFGQEALILGVPSPIRVRCLDHCLVLRLSAELFDEFFASLPELYSEFCIKCLRERSRLEHVMQHYESHKLWAADCVTRRRHHEVALFEQIEDFKWEAELTEDRIHERALVVYMRFLADNAPLRVKISRHTVDRLEDELSSQSIDRTLFEKTREELLVGMEDDDFERFKQSIVFQDFLASLHCPQTIYDGLTTEQIARLDMNWRTKGRAQMQLEDLDEDRPLQSSAEPAVTQVTTFEPKHETRTTVRRMSGAAIAAAVASHVPTTAGGETSTRTTGRRSVVLAAGLADPAAQTGSLSGVTRRKTKSDLSSALQRTLSSSFVF</sequence>
<feature type="domain" description="Cyclic nucleotide-binding" evidence="1">
    <location>
        <begin position="221"/>
        <end position="351"/>
    </location>
</feature>
<accession>A0AAD5M3B7</accession>
<comment type="caution">
    <text evidence="3">The sequence shown here is derived from an EMBL/GenBank/DDBJ whole genome shotgun (WGS) entry which is preliminary data.</text>
</comment>
<dbReference type="SUPFAM" id="SSF48097">
    <property type="entry name" value="Regulator of G-protein signaling, RGS"/>
    <property type="match status" value="1"/>
</dbReference>
<dbReference type="InterPro" id="IPR018490">
    <property type="entry name" value="cNMP-bd_dom_sf"/>
</dbReference>
<dbReference type="InterPro" id="IPR044926">
    <property type="entry name" value="RGS_subdomain_2"/>
</dbReference>
<dbReference type="SMART" id="SM00315">
    <property type="entry name" value="RGS"/>
    <property type="match status" value="1"/>
</dbReference>
<protein>
    <recommendedName>
        <fullName evidence="5">Cyclic nucleotide-binding domain-containing protein</fullName>
    </recommendedName>
</protein>
<evidence type="ECO:0000313" key="3">
    <source>
        <dbReference type="EMBL" id="KAJ0400742.1"/>
    </source>
</evidence>
<dbReference type="Pfam" id="PF00615">
    <property type="entry name" value="RGS"/>
    <property type="match status" value="1"/>
</dbReference>
<dbReference type="PANTHER" id="PTHR23011">
    <property type="entry name" value="CYCLIC NUCLEOTIDE-BINDING DOMAIN CONTAINING PROTEIN"/>
    <property type="match status" value="1"/>
</dbReference>
<evidence type="ECO:0000259" key="2">
    <source>
        <dbReference type="PROSITE" id="PS50132"/>
    </source>
</evidence>